<gene>
    <name evidence="2 3" type="primary">Clec4n</name>
</gene>
<dbReference type="Bgee" id="ENSMUSG00000023349">
    <property type="expression patterns" value="Expressed in stroma of bone marrow and 97 other cell types or tissues"/>
</dbReference>
<evidence type="ECO:0000313" key="4">
    <source>
        <dbReference type="Proteomes" id="UP000000589"/>
    </source>
</evidence>
<evidence type="ECO:0000256" key="1">
    <source>
        <dbReference type="SAM" id="Phobius"/>
    </source>
</evidence>
<reference evidence="2" key="3">
    <citation type="submission" date="2025-08" db="UniProtKB">
        <authorList>
            <consortium name="Ensembl"/>
        </authorList>
    </citation>
    <scope>IDENTIFICATION</scope>
    <source>
        <strain evidence="2">C57BL/6J</strain>
    </source>
</reference>
<reference evidence="2 4" key="2">
    <citation type="journal article" date="2011" name="PLoS Biol.">
        <title>Modernizing reference genome assemblies.</title>
        <authorList>
            <person name="Church D.M."/>
            <person name="Schneider V.A."/>
            <person name="Graves T."/>
            <person name="Auger K."/>
            <person name="Cunningham F."/>
            <person name="Bouk N."/>
            <person name="Chen H.C."/>
            <person name="Agarwala R."/>
            <person name="McLaren W.M."/>
            <person name="Ritchie G.R."/>
            <person name="Albracht D."/>
            <person name="Kremitzki M."/>
            <person name="Rock S."/>
            <person name="Kotkiewicz H."/>
            <person name="Kremitzki C."/>
            <person name="Wollam A."/>
            <person name="Trani L."/>
            <person name="Fulton L."/>
            <person name="Fulton R."/>
            <person name="Matthews L."/>
            <person name="Whitehead S."/>
            <person name="Chow W."/>
            <person name="Torrance J."/>
            <person name="Dunn M."/>
            <person name="Harden G."/>
            <person name="Threadgold G."/>
            <person name="Wood J."/>
            <person name="Collins J."/>
            <person name="Heath P."/>
            <person name="Griffiths G."/>
            <person name="Pelan S."/>
            <person name="Grafham D."/>
            <person name="Eichler E.E."/>
            <person name="Weinstock G."/>
            <person name="Mardis E.R."/>
            <person name="Wilson R.K."/>
            <person name="Howe K."/>
            <person name="Flicek P."/>
            <person name="Hubbard T."/>
        </authorList>
    </citation>
    <scope>NUCLEOTIDE SEQUENCE [LARGE SCALE GENOMIC DNA]</scope>
    <source>
        <strain evidence="2 4">C57BL/6J</strain>
    </source>
</reference>
<keyword evidence="1" id="KW-0472">Membrane</keyword>
<protein>
    <submittedName>
        <fullName evidence="2">C-type lectin domain family 4, member n</fullName>
    </submittedName>
</protein>
<dbReference type="Proteomes" id="UP000000589">
    <property type="component" value="Chromosome 6"/>
</dbReference>
<dbReference type="ExpressionAtlas" id="D6RJL3">
    <property type="expression patterns" value="baseline and differential"/>
</dbReference>
<dbReference type="GeneTree" id="ENSGT00940000162938"/>
<proteinExistence type="predicted"/>
<reference evidence="2" key="4">
    <citation type="submission" date="2025-09" db="UniProtKB">
        <authorList>
            <consortium name="Ensembl"/>
        </authorList>
    </citation>
    <scope>IDENTIFICATION</scope>
    <source>
        <strain evidence="2">C57BL/6J</strain>
    </source>
</reference>
<dbReference type="AlphaFoldDB" id="D6RJL3"/>
<keyword evidence="1" id="KW-0812">Transmembrane</keyword>
<keyword evidence="1" id="KW-1133">Transmembrane helix</keyword>
<dbReference type="VEuPathDB" id="HostDB:ENSMUSG00000023349"/>
<evidence type="ECO:0000313" key="3">
    <source>
        <dbReference type="MGI" id="MGI:1861231"/>
    </source>
</evidence>
<dbReference type="HOGENOM" id="CLU_2941138_0_0_1"/>
<evidence type="ECO:0000313" key="2">
    <source>
        <dbReference type="Ensembl" id="ENSMUSP00000120043.2"/>
    </source>
</evidence>
<reference evidence="2 4" key="1">
    <citation type="journal article" date="2009" name="PLoS Biol.">
        <title>Lineage-specific biology revealed by a finished genome assembly of the mouse.</title>
        <authorList>
            <consortium name="Mouse Genome Sequencing Consortium"/>
            <person name="Church D.M."/>
            <person name="Goodstadt L."/>
            <person name="Hillier L.W."/>
            <person name="Zody M.C."/>
            <person name="Goldstein S."/>
            <person name="She X."/>
            <person name="Bult C.J."/>
            <person name="Agarwala R."/>
            <person name="Cherry J.L."/>
            <person name="DiCuccio M."/>
            <person name="Hlavina W."/>
            <person name="Kapustin Y."/>
            <person name="Meric P."/>
            <person name="Maglott D."/>
            <person name="Birtle Z."/>
            <person name="Marques A.C."/>
            <person name="Graves T."/>
            <person name="Zhou S."/>
            <person name="Teague B."/>
            <person name="Potamousis K."/>
            <person name="Churas C."/>
            <person name="Place M."/>
            <person name="Herschleb J."/>
            <person name="Runnheim R."/>
            <person name="Forrest D."/>
            <person name="Amos-Landgraf J."/>
            <person name="Schwartz D.C."/>
            <person name="Cheng Z."/>
            <person name="Lindblad-Toh K."/>
            <person name="Eichler E.E."/>
            <person name="Ponting C.P."/>
        </authorList>
    </citation>
    <scope>NUCLEOTIDE SEQUENCE [LARGE SCALE GENOMIC DNA]</scope>
    <source>
        <strain evidence="2 4">C57BL/6J</strain>
    </source>
</reference>
<keyword evidence="4" id="KW-1185">Reference proteome</keyword>
<dbReference type="OrthoDB" id="6133475at2759"/>
<dbReference type="Ensembl" id="ENSMUST00000151714.4">
    <property type="protein sequence ID" value="ENSMUSP00000120043.2"/>
    <property type="gene ID" value="ENSMUSG00000023349.15"/>
</dbReference>
<dbReference type="AGR" id="MGI:1861231"/>
<organism evidence="2 4">
    <name type="scientific">Mus musculus</name>
    <name type="common">Mouse</name>
    <dbReference type="NCBI Taxonomy" id="10090"/>
    <lineage>
        <taxon>Eukaryota</taxon>
        <taxon>Metazoa</taxon>
        <taxon>Chordata</taxon>
        <taxon>Craniata</taxon>
        <taxon>Vertebrata</taxon>
        <taxon>Euteleostomi</taxon>
        <taxon>Mammalia</taxon>
        <taxon>Eutheria</taxon>
        <taxon>Euarchontoglires</taxon>
        <taxon>Glires</taxon>
        <taxon>Rodentia</taxon>
        <taxon>Myomorpha</taxon>
        <taxon>Muroidea</taxon>
        <taxon>Muridae</taxon>
        <taxon>Murinae</taxon>
        <taxon>Mus</taxon>
        <taxon>Mus</taxon>
    </lineage>
</organism>
<accession>D6RJL3</accession>
<dbReference type="MGI" id="MGI:1861231">
    <property type="gene designation" value="Clec4n"/>
</dbReference>
<feature type="transmembrane region" description="Helical" evidence="1">
    <location>
        <begin position="18"/>
        <end position="38"/>
    </location>
</feature>
<name>D6RJL3_MOUSE</name>
<sequence length="60" mass="6898">MVQERQSQGKGVCWTLRLWSAAVISMLLLSTCFIASCVDRVFLCNKPWLSWNSLHRSGWP</sequence>
<dbReference type="Antibodypedia" id="23055">
    <property type="antibodies" value="467 antibodies from 30 providers"/>
</dbReference>